<feature type="compositionally biased region" description="Low complexity" evidence="1">
    <location>
        <begin position="177"/>
        <end position="208"/>
    </location>
</feature>
<feature type="region of interest" description="Disordered" evidence="1">
    <location>
        <begin position="1170"/>
        <end position="1335"/>
    </location>
</feature>
<dbReference type="InterPro" id="IPR041698">
    <property type="entry name" value="Methyltransf_25"/>
</dbReference>
<dbReference type="Gene3D" id="3.40.50.150">
    <property type="entry name" value="Vaccinia Virus protein VP39"/>
    <property type="match status" value="1"/>
</dbReference>
<feature type="compositionally biased region" description="Basic residues" evidence="1">
    <location>
        <begin position="150"/>
        <end position="165"/>
    </location>
</feature>
<feature type="compositionally biased region" description="Low complexity" evidence="1">
    <location>
        <begin position="255"/>
        <end position="283"/>
    </location>
</feature>
<dbReference type="Proteomes" id="UP001556367">
    <property type="component" value="Unassembled WGS sequence"/>
</dbReference>
<feature type="region of interest" description="Disordered" evidence="1">
    <location>
        <begin position="791"/>
        <end position="815"/>
    </location>
</feature>
<gene>
    <name evidence="3" type="ORF">HGRIS_002505</name>
</gene>
<organism evidence="3 4">
    <name type="scientific">Hohenbuehelia grisea</name>
    <dbReference type="NCBI Taxonomy" id="104357"/>
    <lineage>
        <taxon>Eukaryota</taxon>
        <taxon>Fungi</taxon>
        <taxon>Dikarya</taxon>
        <taxon>Basidiomycota</taxon>
        <taxon>Agaricomycotina</taxon>
        <taxon>Agaricomycetes</taxon>
        <taxon>Agaricomycetidae</taxon>
        <taxon>Agaricales</taxon>
        <taxon>Pleurotineae</taxon>
        <taxon>Pleurotaceae</taxon>
        <taxon>Hohenbuehelia</taxon>
    </lineage>
</organism>
<dbReference type="CDD" id="cd02440">
    <property type="entry name" value="AdoMet_MTases"/>
    <property type="match status" value="1"/>
</dbReference>
<evidence type="ECO:0000259" key="2">
    <source>
        <dbReference type="Pfam" id="PF13649"/>
    </source>
</evidence>
<feature type="region of interest" description="Disordered" evidence="1">
    <location>
        <begin position="406"/>
        <end position="434"/>
    </location>
</feature>
<feature type="compositionally biased region" description="Pro residues" evidence="1">
    <location>
        <begin position="712"/>
        <end position="721"/>
    </location>
</feature>
<feature type="compositionally biased region" description="Polar residues" evidence="1">
    <location>
        <begin position="316"/>
        <end position="326"/>
    </location>
</feature>
<feature type="compositionally biased region" description="Polar residues" evidence="1">
    <location>
        <begin position="123"/>
        <end position="132"/>
    </location>
</feature>
<sequence length="1347" mass="146146">MSSPSTASLPMDPLESTYTSLLHPVPSTSGDRWRTKPQPEVPSTAPPRPPRNPARSAIHHSPNRPRKGSVRGRPSTATGTREEITPWEFFPPPVDYGEAAGTSSRITANTSQPRTFREKGILHSTSVPSMSFANFLRRRKSTGAGNKSGSAKHRAAPPRASKTRAHTIPNSQPHPPTTVVSNGSTTTNIASTSTPHLPSPSSLESGPSQTFHLLGPSTSQSQAPTAPHPTMFSSATAMPSQPFFPSPPRLPATPKMPASSPKLSPSSSPISPISSTSFKTPITHPYHNRSSHKLNTPNTPTSSSTFYPTNHKSPHSSHNSYIANNTSPPPPPPPYRSPQKEQSQVDLSSAPRFSTADRTILAELRRNMDARASQFVVKGSGAAAQGGCGGGSGDLLHAGLGKGNRGAGTVVRNGNRMGHGTGPGRRHHPFSKEEVPYPRSYEREVLDHDVWETAFCQQMCGSVTWHVFKTPPTKVLDLGCGTGSWILDCARQWKECEFVGLDVVPLYPNLHQIGLSDFASRITWLQANFLEGLPFPNEEFDYVHIKRIARGVPEDKWDALLEEISRVMKPGAAFEMVEEDLFFPGKLLDSDSDSDSETLNSRDHGSSLEADRLSLGPGSGSASAATSVSQHTVASSPVTPTTSTTALPALLGAAHVLIAPSEDDITPRQEITMSPLISPTKTPLLPSPIPPLPARDVARPVLPPLQVKPLLPPAPIMPPSPATKSWRSPRTRPQSQSRFADSAVSLINVTLSVTQSPTASTKPAKMAASGEGGVRLDADFLTSPVSLGGSSLGLKSEGPDTSAPSFLRTAPKPPPNPRDHTLLELIYNEMHAARFINLAPISLLSNSLGLYFKGLWAIYHRSEVLFAQCSLLDVRTHPPLQWTFPPRPRKQSVPTTAPAVADLPRPAAEEISSEEDLISADRPFRPRQGAATRGRRRRAATLGSQDVSQHLAEDSHEERWVTMRSLLHGDSKYISLDQTQFSAFSPSAKASFPSPVRDTQTRPQVLQVPQDSRLTRMAASMVKSRLPNTTMNLDLNNLNLHLAVRIAEVLACAEAMWEWVEEYQAEHSAQNDATYARGAGASRSRPLLMTTSSGFAREHEDELLQLEREDFDGLMTQFELNMRDEMAVGKVMEHRFGWHTITTTPSVERKQFDIACEKWDQWQKKLAEEELEEQRRRSQPQPPVLPPTHPYRAISTTSRTPQKLRRPRTAQSHTGTPSSVANERHPGELASLRRSGSLTHGDPHGVVVPAGVGAQSKGSRRFSHYDDGQGGLRRSGSLLAGRTSQDGPAGSALPRAAGTNSNGSGEARRLGEARSHSKLALSGTPPVGPPPERRLSRVTRVFVAWKP</sequence>
<feature type="compositionally biased region" description="Pro residues" evidence="1">
    <location>
        <begin position="1180"/>
        <end position="1189"/>
    </location>
</feature>
<feature type="compositionally biased region" description="Pro residues" evidence="1">
    <location>
        <begin position="327"/>
        <end position="336"/>
    </location>
</feature>
<feature type="compositionally biased region" description="Basic residues" evidence="1">
    <location>
        <begin position="57"/>
        <end position="70"/>
    </location>
</feature>
<feature type="compositionally biased region" description="Low complexity" evidence="1">
    <location>
        <begin position="1274"/>
        <end position="1284"/>
    </location>
</feature>
<feature type="compositionally biased region" description="Basic and acidic residues" evidence="1">
    <location>
        <begin position="600"/>
        <end position="612"/>
    </location>
</feature>
<feature type="compositionally biased region" description="Polar residues" evidence="1">
    <location>
        <begin position="1209"/>
        <end position="1221"/>
    </location>
</feature>
<evidence type="ECO:0000313" key="4">
    <source>
        <dbReference type="Proteomes" id="UP001556367"/>
    </source>
</evidence>
<feature type="compositionally biased region" description="Polar residues" evidence="1">
    <location>
        <begin position="16"/>
        <end position="30"/>
    </location>
</feature>
<feature type="region of interest" description="Disordered" evidence="1">
    <location>
        <begin position="922"/>
        <end position="953"/>
    </location>
</feature>
<keyword evidence="4" id="KW-1185">Reference proteome</keyword>
<feature type="compositionally biased region" description="Low complexity" evidence="1">
    <location>
        <begin position="1244"/>
        <end position="1254"/>
    </location>
</feature>
<feature type="compositionally biased region" description="Low complexity" evidence="1">
    <location>
        <begin position="614"/>
        <end position="642"/>
    </location>
</feature>
<dbReference type="EMBL" id="JASNQZ010000006">
    <property type="protein sequence ID" value="KAL0956355.1"/>
    <property type="molecule type" value="Genomic_DNA"/>
</dbReference>
<feature type="domain" description="Methyltransferase" evidence="2">
    <location>
        <begin position="475"/>
        <end position="571"/>
    </location>
</feature>
<accession>A0ABR3JLL1</accession>
<feature type="region of interest" description="Disordered" evidence="1">
    <location>
        <begin position="1"/>
        <end position="354"/>
    </location>
</feature>
<name>A0ABR3JLL1_9AGAR</name>
<feature type="region of interest" description="Disordered" evidence="1">
    <location>
        <begin position="589"/>
        <end position="642"/>
    </location>
</feature>
<feature type="compositionally biased region" description="Polar residues" evidence="1">
    <location>
        <begin position="101"/>
        <end position="114"/>
    </location>
</feature>
<dbReference type="PANTHER" id="PTHR43591:SF24">
    <property type="entry name" value="2-METHOXY-6-POLYPRENYL-1,4-BENZOQUINOL METHYLASE, MITOCHONDRIAL"/>
    <property type="match status" value="1"/>
</dbReference>
<feature type="region of interest" description="Disordered" evidence="1">
    <location>
        <begin position="712"/>
        <end position="739"/>
    </location>
</feature>
<feature type="compositionally biased region" description="Low complexity" evidence="1">
    <location>
        <begin position="295"/>
        <end position="310"/>
    </location>
</feature>
<feature type="compositionally biased region" description="Basic and acidic residues" evidence="1">
    <location>
        <begin position="1306"/>
        <end position="1315"/>
    </location>
</feature>
<evidence type="ECO:0000256" key="1">
    <source>
        <dbReference type="SAM" id="MobiDB-lite"/>
    </source>
</evidence>
<evidence type="ECO:0000313" key="3">
    <source>
        <dbReference type="EMBL" id="KAL0956355.1"/>
    </source>
</evidence>
<dbReference type="InterPro" id="IPR029063">
    <property type="entry name" value="SAM-dependent_MTases_sf"/>
</dbReference>
<proteinExistence type="predicted"/>
<feature type="compositionally biased region" description="Low complexity" evidence="1">
    <location>
        <begin position="725"/>
        <end position="738"/>
    </location>
</feature>
<protein>
    <recommendedName>
        <fullName evidence="2">Methyltransferase domain-containing protein</fullName>
    </recommendedName>
</protein>
<dbReference type="PANTHER" id="PTHR43591">
    <property type="entry name" value="METHYLTRANSFERASE"/>
    <property type="match status" value="1"/>
</dbReference>
<dbReference type="Pfam" id="PF13649">
    <property type="entry name" value="Methyltransf_25"/>
    <property type="match status" value="1"/>
</dbReference>
<dbReference type="SUPFAM" id="SSF53335">
    <property type="entry name" value="S-adenosyl-L-methionine-dependent methyltransferases"/>
    <property type="match status" value="1"/>
</dbReference>
<reference evidence="4" key="1">
    <citation type="submission" date="2024-06" db="EMBL/GenBank/DDBJ databases">
        <title>Multi-omics analyses provide insights into the biosynthesis of the anticancer antibiotic pleurotin in Hohenbuehelia grisea.</title>
        <authorList>
            <person name="Weaver J.A."/>
            <person name="Alberti F."/>
        </authorList>
    </citation>
    <scope>NUCLEOTIDE SEQUENCE [LARGE SCALE GENOMIC DNA]</scope>
    <source>
        <strain evidence="4">T-177</strain>
    </source>
</reference>
<comment type="caution">
    <text evidence="3">The sequence shown here is derived from an EMBL/GenBank/DDBJ whole genome shotgun (WGS) entry which is preliminary data.</text>
</comment>
<feature type="compositionally biased region" description="Pro residues" evidence="1">
    <location>
        <begin position="242"/>
        <end position="251"/>
    </location>
</feature>